<name>A0A5C3KVR6_COPMA</name>
<dbReference type="InterPro" id="IPR008030">
    <property type="entry name" value="NmrA-like"/>
</dbReference>
<dbReference type="Gene3D" id="3.40.50.720">
    <property type="entry name" value="NAD(P)-binding Rossmann-like Domain"/>
    <property type="match status" value="1"/>
</dbReference>
<dbReference type="OrthoDB" id="419598at2759"/>
<accession>A0A5C3KVR6</accession>
<dbReference type="InterPro" id="IPR036291">
    <property type="entry name" value="NAD(P)-bd_dom_sf"/>
</dbReference>
<organism evidence="2 3">
    <name type="scientific">Coprinopsis marcescibilis</name>
    <name type="common">Agaric fungus</name>
    <name type="synonym">Psathyrella marcescibilis</name>
    <dbReference type="NCBI Taxonomy" id="230819"/>
    <lineage>
        <taxon>Eukaryota</taxon>
        <taxon>Fungi</taxon>
        <taxon>Dikarya</taxon>
        <taxon>Basidiomycota</taxon>
        <taxon>Agaricomycotina</taxon>
        <taxon>Agaricomycetes</taxon>
        <taxon>Agaricomycetidae</taxon>
        <taxon>Agaricales</taxon>
        <taxon>Agaricineae</taxon>
        <taxon>Psathyrellaceae</taxon>
        <taxon>Coprinopsis</taxon>
    </lineage>
</organism>
<evidence type="ECO:0000313" key="2">
    <source>
        <dbReference type="EMBL" id="TFK24534.1"/>
    </source>
</evidence>
<evidence type="ECO:0000313" key="3">
    <source>
        <dbReference type="Proteomes" id="UP000307440"/>
    </source>
</evidence>
<dbReference type="InterPro" id="IPR051604">
    <property type="entry name" value="Ergot_Alk_Oxidoreductase"/>
</dbReference>
<feature type="domain" description="NmrA-like" evidence="1">
    <location>
        <begin position="62"/>
        <end position="285"/>
    </location>
</feature>
<dbReference type="AlphaFoldDB" id="A0A5C3KVR6"/>
<evidence type="ECO:0000259" key="1">
    <source>
        <dbReference type="Pfam" id="PF05368"/>
    </source>
</evidence>
<dbReference type="STRING" id="230819.A0A5C3KVR6"/>
<protein>
    <submittedName>
        <fullName evidence="2">Ergot alkaloid A</fullName>
    </submittedName>
</protein>
<reference evidence="2 3" key="1">
    <citation type="journal article" date="2019" name="Nat. Ecol. Evol.">
        <title>Megaphylogeny resolves global patterns of mushroom evolution.</title>
        <authorList>
            <person name="Varga T."/>
            <person name="Krizsan K."/>
            <person name="Foldi C."/>
            <person name="Dima B."/>
            <person name="Sanchez-Garcia M."/>
            <person name="Sanchez-Ramirez S."/>
            <person name="Szollosi G.J."/>
            <person name="Szarkandi J.G."/>
            <person name="Papp V."/>
            <person name="Albert L."/>
            <person name="Andreopoulos W."/>
            <person name="Angelini C."/>
            <person name="Antonin V."/>
            <person name="Barry K.W."/>
            <person name="Bougher N.L."/>
            <person name="Buchanan P."/>
            <person name="Buyck B."/>
            <person name="Bense V."/>
            <person name="Catcheside P."/>
            <person name="Chovatia M."/>
            <person name="Cooper J."/>
            <person name="Damon W."/>
            <person name="Desjardin D."/>
            <person name="Finy P."/>
            <person name="Geml J."/>
            <person name="Haridas S."/>
            <person name="Hughes K."/>
            <person name="Justo A."/>
            <person name="Karasinski D."/>
            <person name="Kautmanova I."/>
            <person name="Kiss B."/>
            <person name="Kocsube S."/>
            <person name="Kotiranta H."/>
            <person name="LaButti K.M."/>
            <person name="Lechner B.E."/>
            <person name="Liimatainen K."/>
            <person name="Lipzen A."/>
            <person name="Lukacs Z."/>
            <person name="Mihaltcheva S."/>
            <person name="Morgado L.N."/>
            <person name="Niskanen T."/>
            <person name="Noordeloos M.E."/>
            <person name="Ohm R.A."/>
            <person name="Ortiz-Santana B."/>
            <person name="Ovrebo C."/>
            <person name="Racz N."/>
            <person name="Riley R."/>
            <person name="Savchenko A."/>
            <person name="Shiryaev A."/>
            <person name="Soop K."/>
            <person name="Spirin V."/>
            <person name="Szebenyi C."/>
            <person name="Tomsovsky M."/>
            <person name="Tulloss R.E."/>
            <person name="Uehling J."/>
            <person name="Grigoriev I.V."/>
            <person name="Vagvolgyi C."/>
            <person name="Papp T."/>
            <person name="Martin F.M."/>
            <person name="Miettinen O."/>
            <person name="Hibbett D.S."/>
            <person name="Nagy L.G."/>
        </authorList>
    </citation>
    <scope>NUCLEOTIDE SEQUENCE [LARGE SCALE GENOMIC DNA]</scope>
    <source>
        <strain evidence="2 3">CBS 121175</strain>
    </source>
</reference>
<dbReference type="EMBL" id="ML210199">
    <property type="protein sequence ID" value="TFK24534.1"/>
    <property type="molecule type" value="Genomic_DNA"/>
</dbReference>
<dbReference type="PANTHER" id="PTHR43162">
    <property type="match status" value="1"/>
</dbReference>
<dbReference type="PANTHER" id="PTHR43162:SF1">
    <property type="entry name" value="PRESTALK A DIFFERENTIATION PROTEIN A"/>
    <property type="match status" value="1"/>
</dbReference>
<keyword evidence="3" id="KW-1185">Reference proteome</keyword>
<dbReference type="Pfam" id="PF05368">
    <property type="entry name" value="NmrA"/>
    <property type="match status" value="1"/>
</dbReference>
<dbReference type="SUPFAM" id="SSF51735">
    <property type="entry name" value="NAD(P)-binding Rossmann-fold domains"/>
    <property type="match status" value="1"/>
</dbReference>
<proteinExistence type="predicted"/>
<gene>
    <name evidence="2" type="ORF">FA15DRAFT_741080</name>
</gene>
<sequence>MATLITGGGSQVGSALAMLLKSSNSTAVFASRSGRVPEGFVSVKFDWKDPATFENAFTTSNITQFDSVYILPPTDDVNAGDTTNTFIDVAAQHGVKRYVLLRGSNTDINSDIGGLGVVERYLESKGFDYFVLRPTWFTGQVEFRSYHNLKTAFLTSIRERGQFESIIPTGKIPFVTVGDIAQCAFEAITAPKNVQKGKTIVGPELLTYDQLASILTKVLGRQIKHQVVTEEQLIDYYVSSGTMTREVAQWLIAMDKAVEAGSEASLLSLPAHELYTGETTVAEWLEENKGLFTANST</sequence>
<dbReference type="Proteomes" id="UP000307440">
    <property type="component" value="Unassembled WGS sequence"/>
</dbReference>